<gene>
    <name evidence="3" type="ORF">BDA99DRAFT_513352</name>
</gene>
<dbReference type="SMART" id="SM00066">
    <property type="entry name" value="GAL4"/>
    <property type="match status" value="1"/>
</dbReference>
<evidence type="ECO:0000259" key="2">
    <source>
        <dbReference type="PROSITE" id="PS50048"/>
    </source>
</evidence>
<feature type="region of interest" description="Disordered" evidence="1">
    <location>
        <begin position="1"/>
        <end position="46"/>
    </location>
</feature>
<proteinExistence type="predicted"/>
<protein>
    <recommendedName>
        <fullName evidence="2">Zn(2)-C6 fungal-type domain-containing protein</fullName>
    </recommendedName>
</protein>
<dbReference type="InterPro" id="IPR036864">
    <property type="entry name" value="Zn2-C6_fun-type_DNA-bd_sf"/>
</dbReference>
<feature type="domain" description="Zn(2)-C6 fungal-type" evidence="2">
    <location>
        <begin position="55"/>
        <end position="81"/>
    </location>
</feature>
<dbReference type="CDD" id="cd00067">
    <property type="entry name" value="GAL4"/>
    <property type="match status" value="1"/>
</dbReference>
<dbReference type="Proteomes" id="UP001209540">
    <property type="component" value="Unassembled WGS sequence"/>
</dbReference>
<dbReference type="EMBL" id="JAIXMP010000017">
    <property type="protein sequence ID" value="KAI9259473.1"/>
    <property type="molecule type" value="Genomic_DNA"/>
</dbReference>
<dbReference type="AlphaFoldDB" id="A0AAD5KAZ2"/>
<sequence>MTAHGNTITTTAQQQSPVIVSPHQQPRSSSNNTTTTTKPLQVDKTRRKRLKVVSACGECRRKKTKCNGEHPCAGCIKAHVEFVPMDHHPLLLQQQQQ</sequence>
<keyword evidence="4" id="KW-1185">Reference proteome</keyword>
<name>A0AAD5KAZ2_9FUNG</name>
<feature type="compositionally biased region" description="Low complexity" evidence="1">
    <location>
        <begin position="28"/>
        <end position="37"/>
    </location>
</feature>
<comment type="caution">
    <text evidence="3">The sequence shown here is derived from an EMBL/GenBank/DDBJ whole genome shotgun (WGS) entry which is preliminary data.</text>
</comment>
<reference evidence="3" key="1">
    <citation type="journal article" date="2022" name="IScience">
        <title>Evolution of zygomycete secretomes and the origins of terrestrial fungal ecologies.</title>
        <authorList>
            <person name="Chang Y."/>
            <person name="Wang Y."/>
            <person name="Mondo S."/>
            <person name="Ahrendt S."/>
            <person name="Andreopoulos W."/>
            <person name="Barry K."/>
            <person name="Beard J."/>
            <person name="Benny G.L."/>
            <person name="Blankenship S."/>
            <person name="Bonito G."/>
            <person name="Cuomo C."/>
            <person name="Desiro A."/>
            <person name="Gervers K.A."/>
            <person name="Hundley H."/>
            <person name="Kuo A."/>
            <person name="LaButti K."/>
            <person name="Lang B.F."/>
            <person name="Lipzen A."/>
            <person name="O'Donnell K."/>
            <person name="Pangilinan J."/>
            <person name="Reynolds N."/>
            <person name="Sandor L."/>
            <person name="Smith M.E."/>
            <person name="Tsang A."/>
            <person name="Grigoriev I.V."/>
            <person name="Stajich J.E."/>
            <person name="Spatafora J.W."/>
        </authorList>
    </citation>
    <scope>NUCLEOTIDE SEQUENCE</scope>
    <source>
        <strain evidence="3">RSA 2281</strain>
    </source>
</reference>
<reference evidence="3" key="2">
    <citation type="submission" date="2023-02" db="EMBL/GenBank/DDBJ databases">
        <authorList>
            <consortium name="DOE Joint Genome Institute"/>
            <person name="Mondo S.J."/>
            <person name="Chang Y."/>
            <person name="Wang Y."/>
            <person name="Ahrendt S."/>
            <person name="Andreopoulos W."/>
            <person name="Barry K."/>
            <person name="Beard J."/>
            <person name="Benny G.L."/>
            <person name="Blankenship S."/>
            <person name="Bonito G."/>
            <person name="Cuomo C."/>
            <person name="Desiro A."/>
            <person name="Gervers K.A."/>
            <person name="Hundley H."/>
            <person name="Kuo A."/>
            <person name="LaButti K."/>
            <person name="Lang B.F."/>
            <person name="Lipzen A."/>
            <person name="O'Donnell K."/>
            <person name="Pangilinan J."/>
            <person name="Reynolds N."/>
            <person name="Sandor L."/>
            <person name="Smith M.W."/>
            <person name="Tsang A."/>
            <person name="Grigoriev I.V."/>
            <person name="Stajich J.E."/>
            <person name="Spatafora J.W."/>
        </authorList>
    </citation>
    <scope>NUCLEOTIDE SEQUENCE</scope>
    <source>
        <strain evidence="3">RSA 2281</strain>
    </source>
</reference>
<evidence type="ECO:0000313" key="4">
    <source>
        <dbReference type="Proteomes" id="UP001209540"/>
    </source>
</evidence>
<dbReference type="InterPro" id="IPR001138">
    <property type="entry name" value="Zn2Cys6_DnaBD"/>
</dbReference>
<dbReference type="Pfam" id="PF00172">
    <property type="entry name" value="Zn_clus"/>
    <property type="match status" value="1"/>
</dbReference>
<organism evidence="3 4">
    <name type="scientific">Phascolomyces articulosus</name>
    <dbReference type="NCBI Taxonomy" id="60185"/>
    <lineage>
        <taxon>Eukaryota</taxon>
        <taxon>Fungi</taxon>
        <taxon>Fungi incertae sedis</taxon>
        <taxon>Mucoromycota</taxon>
        <taxon>Mucoromycotina</taxon>
        <taxon>Mucoromycetes</taxon>
        <taxon>Mucorales</taxon>
        <taxon>Lichtheimiaceae</taxon>
        <taxon>Phascolomyces</taxon>
    </lineage>
</organism>
<dbReference type="Gene3D" id="4.10.240.10">
    <property type="entry name" value="Zn(2)-C6 fungal-type DNA-binding domain"/>
    <property type="match status" value="1"/>
</dbReference>
<evidence type="ECO:0000256" key="1">
    <source>
        <dbReference type="SAM" id="MobiDB-lite"/>
    </source>
</evidence>
<dbReference type="GO" id="GO:0008270">
    <property type="term" value="F:zinc ion binding"/>
    <property type="evidence" value="ECO:0007669"/>
    <property type="project" value="InterPro"/>
</dbReference>
<dbReference type="PROSITE" id="PS50048">
    <property type="entry name" value="ZN2_CY6_FUNGAL_2"/>
    <property type="match status" value="1"/>
</dbReference>
<feature type="compositionally biased region" description="Polar residues" evidence="1">
    <location>
        <begin position="1"/>
        <end position="27"/>
    </location>
</feature>
<dbReference type="GO" id="GO:0000981">
    <property type="term" value="F:DNA-binding transcription factor activity, RNA polymerase II-specific"/>
    <property type="evidence" value="ECO:0007669"/>
    <property type="project" value="InterPro"/>
</dbReference>
<evidence type="ECO:0000313" key="3">
    <source>
        <dbReference type="EMBL" id="KAI9259473.1"/>
    </source>
</evidence>
<dbReference type="SUPFAM" id="SSF57701">
    <property type="entry name" value="Zn2/Cys6 DNA-binding domain"/>
    <property type="match status" value="1"/>
</dbReference>
<accession>A0AAD5KAZ2</accession>